<sequence length="318" mass="36307">MKPITSAPSYELSPPSPLLSRHRLQLPVATTLRHHDDGVAVLGLARNTGSKMAKLLRPLILSPASKWPLPRCINYVLYSIPTHISTGSFTHRRLFPETSPTTLLHRRNLHLSLSRGLRPADALLTSEISQSDSESDSSDVERKSRNEKKREARRAVRWGMELANFSDSQIKRLLRVVSLEDEVFDALMLVKRLGRDVREGKRRQFSYIGRLLRDVEPELMDRLIQATKDGDQQTFQQISDSVKPDLGDTSEEEEEIDYEDEDEGFGDHHDIATKWFDGLVNKDVDITNEIYSLSTVDFDRQELRKLVRTFCSLQAPTN</sequence>
<keyword evidence="2" id="KW-1185">Reference proteome</keyword>
<organism evidence="1 2">
    <name type="scientific">Smallanthus sonchifolius</name>
    <dbReference type="NCBI Taxonomy" id="185202"/>
    <lineage>
        <taxon>Eukaryota</taxon>
        <taxon>Viridiplantae</taxon>
        <taxon>Streptophyta</taxon>
        <taxon>Embryophyta</taxon>
        <taxon>Tracheophyta</taxon>
        <taxon>Spermatophyta</taxon>
        <taxon>Magnoliopsida</taxon>
        <taxon>eudicotyledons</taxon>
        <taxon>Gunneridae</taxon>
        <taxon>Pentapetalae</taxon>
        <taxon>asterids</taxon>
        <taxon>campanulids</taxon>
        <taxon>Asterales</taxon>
        <taxon>Asteraceae</taxon>
        <taxon>Asteroideae</taxon>
        <taxon>Heliantheae alliance</taxon>
        <taxon>Millerieae</taxon>
        <taxon>Smallanthus</taxon>
    </lineage>
</organism>
<proteinExistence type="predicted"/>
<evidence type="ECO:0000313" key="1">
    <source>
        <dbReference type="EMBL" id="KAI3783601.1"/>
    </source>
</evidence>
<reference evidence="2" key="1">
    <citation type="journal article" date="2022" name="Mol. Ecol. Resour.">
        <title>The genomes of chicory, endive, great burdock and yacon provide insights into Asteraceae palaeo-polyploidization history and plant inulin production.</title>
        <authorList>
            <person name="Fan W."/>
            <person name="Wang S."/>
            <person name="Wang H."/>
            <person name="Wang A."/>
            <person name="Jiang F."/>
            <person name="Liu H."/>
            <person name="Zhao H."/>
            <person name="Xu D."/>
            <person name="Zhang Y."/>
        </authorList>
    </citation>
    <scope>NUCLEOTIDE SEQUENCE [LARGE SCALE GENOMIC DNA]</scope>
    <source>
        <strain evidence="2">cv. Yunnan</strain>
    </source>
</reference>
<name>A0ACB9GKI0_9ASTR</name>
<dbReference type="Proteomes" id="UP001056120">
    <property type="component" value="Linkage Group LG14"/>
</dbReference>
<reference evidence="1 2" key="2">
    <citation type="journal article" date="2022" name="Mol. Ecol. Resour.">
        <title>The genomes of chicory, endive, great burdock and yacon provide insights into Asteraceae paleo-polyploidization history and plant inulin production.</title>
        <authorList>
            <person name="Fan W."/>
            <person name="Wang S."/>
            <person name="Wang H."/>
            <person name="Wang A."/>
            <person name="Jiang F."/>
            <person name="Liu H."/>
            <person name="Zhao H."/>
            <person name="Xu D."/>
            <person name="Zhang Y."/>
        </authorList>
    </citation>
    <scope>NUCLEOTIDE SEQUENCE [LARGE SCALE GENOMIC DNA]</scope>
    <source>
        <strain evidence="2">cv. Yunnan</strain>
        <tissue evidence="1">Leaves</tissue>
    </source>
</reference>
<dbReference type="EMBL" id="CM042031">
    <property type="protein sequence ID" value="KAI3783601.1"/>
    <property type="molecule type" value="Genomic_DNA"/>
</dbReference>
<gene>
    <name evidence="1" type="ORF">L1987_42685</name>
</gene>
<accession>A0ACB9GKI0</accession>
<evidence type="ECO:0000313" key="2">
    <source>
        <dbReference type="Proteomes" id="UP001056120"/>
    </source>
</evidence>
<comment type="caution">
    <text evidence="1">The sequence shown here is derived from an EMBL/GenBank/DDBJ whole genome shotgun (WGS) entry which is preliminary data.</text>
</comment>
<protein>
    <submittedName>
        <fullName evidence="1">Uncharacterized protein</fullName>
    </submittedName>
</protein>